<dbReference type="EMBL" id="KQ971385">
    <property type="protein sequence ID" value="KYB24922.1"/>
    <property type="molecule type" value="Genomic_DNA"/>
</dbReference>
<protein>
    <submittedName>
        <fullName evidence="1">Uncharacterized protein</fullName>
    </submittedName>
</protein>
<proteinExistence type="predicted"/>
<dbReference type="AlphaFoldDB" id="A0A139WAH9"/>
<dbReference type="Proteomes" id="UP000007266">
    <property type="component" value="Unassembled WGS sequence"/>
</dbReference>
<name>A0A139WAH9_TRICA</name>
<sequence>MRNCKKRSYEDGEIHAPILHATEKSFKLLLNRLEAQDEKKRRR</sequence>
<evidence type="ECO:0000313" key="2">
    <source>
        <dbReference type="Proteomes" id="UP000007266"/>
    </source>
</evidence>
<accession>A0A139WAH9</accession>
<dbReference type="InParanoid" id="A0A139WAH9"/>
<evidence type="ECO:0000313" key="1">
    <source>
        <dbReference type="EMBL" id="KYB24922.1"/>
    </source>
</evidence>
<reference evidence="1 2" key="1">
    <citation type="journal article" date="2008" name="Nature">
        <title>The genome of the model beetle and pest Tribolium castaneum.</title>
        <authorList>
            <consortium name="Tribolium Genome Sequencing Consortium"/>
            <person name="Richards S."/>
            <person name="Gibbs R.A."/>
            <person name="Weinstock G.M."/>
            <person name="Brown S.J."/>
            <person name="Denell R."/>
            <person name="Beeman R.W."/>
            <person name="Gibbs R."/>
            <person name="Beeman R.W."/>
            <person name="Brown S.J."/>
            <person name="Bucher G."/>
            <person name="Friedrich M."/>
            <person name="Grimmelikhuijzen C.J."/>
            <person name="Klingler M."/>
            <person name="Lorenzen M."/>
            <person name="Richards S."/>
            <person name="Roth S."/>
            <person name="Schroder R."/>
            <person name="Tautz D."/>
            <person name="Zdobnov E.M."/>
            <person name="Muzny D."/>
            <person name="Gibbs R.A."/>
            <person name="Weinstock G.M."/>
            <person name="Attaway T."/>
            <person name="Bell S."/>
            <person name="Buhay C.J."/>
            <person name="Chandrabose M.N."/>
            <person name="Chavez D."/>
            <person name="Clerk-Blankenburg K.P."/>
            <person name="Cree A."/>
            <person name="Dao M."/>
            <person name="Davis C."/>
            <person name="Chacko J."/>
            <person name="Dinh H."/>
            <person name="Dugan-Rocha S."/>
            <person name="Fowler G."/>
            <person name="Garner T.T."/>
            <person name="Garnes J."/>
            <person name="Gnirke A."/>
            <person name="Hawes A."/>
            <person name="Hernandez J."/>
            <person name="Hines S."/>
            <person name="Holder M."/>
            <person name="Hume J."/>
            <person name="Jhangiani S.N."/>
            <person name="Joshi V."/>
            <person name="Khan Z.M."/>
            <person name="Jackson L."/>
            <person name="Kovar C."/>
            <person name="Kowis A."/>
            <person name="Lee S."/>
            <person name="Lewis L.R."/>
            <person name="Margolis J."/>
            <person name="Morgan M."/>
            <person name="Nazareth L.V."/>
            <person name="Nguyen N."/>
            <person name="Okwuonu G."/>
            <person name="Parker D."/>
            <person name="Richards S."/>
            <person name="Ruiz S.J."/>
            <person name="Santibanez J."/>
            <person name="Savard J."/>
            <person name="Scherer S.E."/>
            <person name="Schneider B."/>
            <person name="Sodergren E."/>
            <person name="Tautz D."/>
            <person name="Vattahil S."/>
            <person name="Villasana D."/>
            <person name="White C.S."/>
            <person name="Wright R."/>
            <person name="Park Y."/>
            <person name="Beeman R.W."/>
            <person name="Lord J."/>
            <person name="Oppert B."/>
            <person name="Lorenzen M."/>
            <person name="Brown S."/>
            <person name="Wang L."/>
            <person name="Savard J."/>
            <person name="Tautz D."/>
            <person name="Richards S."/>
            <person name="Weinstock G."/>
            <person name="Gibbs R.A."/>
            <person name="Liu Y."/>
            <person name="Worley K."/>
            <person name="Weinstock G."/>
            <person name="Elsik C.G."/>
            <person name="Reese J.T."/>
            <person name="Elhaik E."/>
            <person name="Landan G."/>
            <person name="Graur D."/>
            <person name="Arensburger P."/>
            <person name="Atkinson P."/>
            <person name="Beeman R.W."/>
            <person name="Beidler J."/>
            <person name="Brown S.J."/>
            <person name="Demuth J.P."/>
            <person name="Drury D.W."/>
            <person name="Du Y.Z."/>
            <person name="Fujiwara H."/>
            <person name="Lorenzen M."/>
            <person name="Maselli V."/>
            <person name="Osanai M."/>
            <person name="Park Y."/>
            <person name="Robertson H.M."/>
            <person name="Tu Z."/>
            <person name="Wang J.J."/>
            <person name="Wang S."/>
            <person name="Richards S."/>
            <person name="Song H."/>
            <person name="Zhang L."/>
            <person name="Sodergren E."/>
            <person name="Werner D."/>
            <person name="Stanke M."/>
            <person name="Morgenstern B."/>
            <person name="Solovyev V."/>
            <person name="Kosarev P."/>
            <person name="Brown G."/>
            <person name="Chen H.C."/>
            <person name="Ermolaeva O."/>
            <person name="Hlavina W."/>
            <person name="Kapustin Y."/>
            <person name="Kiryutin B."/>
            <person name="Kitts P."/>
            <person name="Maglott D."/>
            <person name="Pruitt K."/>
            <person name="Sapojnikov V."/>
            <person name="Souvorov A."/>
            <person name="Mackey A.J."/>
            <person name="Waterhouse R.M."/>
            <person name="Wyder S."/>
            <person name="Zdobnov E.M."/>
            <person name="Zdobnov E.M."/>
            <person name="Wyder S."/>
            <person name="Kriventseva E.V."/>
            <person name="Kadowaki T."/>
            <person name="Bork P."/>
            <person name="Aranda M."/>
            <person name="Bao R."/>
            <person name="Beermann A."/>
            <person name="Berns N."/>
            <person name="Bolognesi R."/>
            <person name="Bonneton F."/>
            <person name="Bopp D."/>
            <person name="Brown S.J."/>
            <person name="Bucher G."/>
            <person name="Butts T."/>
            <person name="Chaumot A."/>
            <person name="Denell R.E."/>
            <person name="Ferrier D.E."/>
            <person name="Friedrich M."/>
            <person name="Gordon C.M."/>
            <person name="Jindra M."/>
            <person name="Klingler M."/>
            <person name="Lan Q."/>
            <person name="Lattorff H.M."/>
            <person name="Laudet V."/>
            <person name="von Levetsow C."/>
            <person name="Liu Z."/>
            <person name="Lutz R."/>
            <person name="Lynch J.A."/>
            <person name="da Fonseca R.N."/>
            <person name="Posnien N."/>
            <person name="Reuter R."/>
            <person name="Roth S."/>
            <person name="Savard J."/>
            <person name="Schinko J.B."/>
            <person name="Schmitt C."/>
            <person name="Schoppmeier M."/>
            <person name="Schroder R."/>
            <person name="Shippy T.D."/>
            <person name="Simonnet F."/>
            <person name="Marques-Souza H."/>
            <person name="Tautz D."/>
            <person name="Tomoyasu Y."/>
            <person name="Trauner J."/>
            <person name="Van der Zee M."/>
            <person name="Vervoort M."/>
            <person name="Wittkopp N."/>
            <person name="Wimmer E.A."/>
            <person name="Yang X."/>
            <person name="Jones A.K."/>
            <person name="Sattelle D.B."/>
            <person name="Ebert P.R."/>
            <person name="Nelson D."/>
            <person name="Scott J.G."/>
            <person name="Beeman R.W."/>
            <person name="Muthukrishnan S."/>
            <person name="Kramer K.J."/>
            <person name="Arakane Y."/>
            <person name="Beeman R.W."/>
            <person name="Zhu Q."/>
            <person name="Hogenkamp D."/>
            <person name="Dixit R."/>
            <person name="Oppert B."/>
            <person name="Jiang H."/>
            <person name="Zou Z."/>
            <person name="Marshall J."/>
            <person name="Elpidina E."/>
            <person name="Vinokurov K."/>
            <person name="Oppert C."/>
            <person name="Zou Z."/>
            <person name="Evans J."/>
            <person name="Lu Z."/>
            <person name="Zhao P."/>
            <person name="Sumathipala N."/>
            <person name="Altincicek B."/>
            <person name="Vilcinskas A."/>
            <person name="Williams M."/>
            <person name="Hultmark D."/>
            <person name="Hetru C."/>
            <person name="Jiang H."/>
            <person name="Grimmelikhuijzen C.J."/>
            <person name="Hauser F."/>
            <person name="Cazzamali G."/>
            <person name="Williamson M."/>
            <person name="Park Y."/>
            <person name="Li B."/>
            <person name="Tanaka Y."/>
            <person name="Predel R."/>
            <person name="Neupert S."/>
            <person name="Schachtner J."/>
            <person name="Verleyen P."/>
            <person name="Raible F."/>
            <person name="Bork P."/>
            <person name="Friedrich M."/>
            <person name="Walden K.K."/>
            <person name="Robertson H.M."/>
            <person name="Angeli S."/>
            <person name="Foret S."/>
            <person name="Bucher G."/>
            <person name="Schuetz S."/>
            <person name="Maleszka R."/>
            <person name="Wimmer E.A."/>
            <person name="Beeman R.W."/>
            <person name="Lorenzen M."/>
            <person name="Tomoyasu Y."/>
            <person name="Miller S.C."/>
            <person name="Grossmann D."/>
            <person name="Bucher G."/>
        </authorList>
    </citation>
    <scope>NUCLEOTIDE SEQUENCE [LARGE SCALE GENOMIC DNA]</scope>
    <source>
        <strain evidence="1 2">Georgia GA2</strain>
    </source>
</reference>
<reference evidence="1 2" key="2">
    <citation type="journal article" date="2010" name="Nucleic Acids Res.">
        <title>BeetleBase in 2010: revisions to provide comprehensive genomic information for Tribolium castaneum.</title>
        <authorList>
            <person name="Kim H.S."/>
            <person name="Murphy T."/>
            <person name="Xia J."/>
            <person name="Caragea D."/>
            <person name="Park Y."/>
            <person name="Beeman R.W."/>
            <person name="Lorenzen M.D."/>
            <person name="Butcher S."/>
            <person name="Manak J.R."/>
            <person name="Brown S.J."/>
        </authorList>
    </citation>
    <scope>NUCLEOTIDE SEQUENCE [LARGE SCALE GENOMIC DNA]</scope>
    <source>
        <strain evidence="1 2">Georgia GA2</strain>
    </source>
</reference>
<organism evidence="1 2">
    <name type="scientific">Tribolium castaneum</name>
    <name type="common">Red flour beetle</name>
    <dbReference type="NCBI Taxonomy" id="7070"/>
    <lineage>
        <taxon>Eukaryota</taxon>
        <taxon>Metazoa</taxon>
        <taxon>Ecdysozoa</taxon>
        <taxon>Arthropoda</taxon>
        <taxon>Hexapoda</taxon>
        <taxon>Insecta</taxon>
        <taxon>Pterygota</taxon>
        <taxon>Neoptera</taxon>
        <taxon>Endopterygota</taxon>
        <taxon>Coleoptera</taxon>
        <taxon>Polyphaga</taxon>
        <taxon>Cucujiformia</taxon>
        <taxon>Tenebrionidae</taxon>
        <taxon>Tenebrionidae incertae sedis</taxon>
        <taxon>Tribolium</taxon>
    </lineage>
</organism>
<keyword evidence="2" id="KW-1185">Reference proteome</keyword>
<gene>
    <name evidence="1" type="primary">AUGUSTUS-3.0.2_31622</name>
    <name evidence="1" type="ORF">TcasGA2_TC031622</name>
</gene>